<dbReference type="RefSeq" id="WP_323278516.1">
    <property type="nucleotide sequence ID" value="NZ_JAYGGQ010000004.1"/>
</dbReference>
<keyword evidence="3" id="KW-1185">Reference proteome</keyword>
<organism evidence="2 3">
    <name type="scientific">Sinomonas terricola</name>
    <dbReference type="NCBI Taxonomy" id="3110330"/>
    <lineage>
        <taxon>Bacteria</taxon>
        <taxon>Bacillati</taxon>
        <taxon>Actinomycetota</taxon>
        <taxon>Actinomycetes</taxon>
        <taxon>Micrococcales</taxon>
        <taxon>Micrococcaceae</taxon>
        <taxon>Sinomonas</taxon>
    </lineage>
</organism>
<reference evidence="2 3" key="1">
    <citation type="submission" date="2023-12" db="EMBL/GenBank/DDBJ databases">
        <title>Sinomonas terricola sp. nov, isolated from litchi orchard soil in Guangdong, PR China.</title>
        <authorList>
            <person name="Jiaxin W."/>
            <person name="Yang Z."/>
            <person name="Honghui Z."/>
        </authorList>
    </citation>
    <scope>NUCLEOTIDE SEQUENCE [LARGE SCALE GENOMIC DNA]</scope>
    <source>
        <strain evidence="2 3">JGH33</strain>
    </source>
</reference>
<feature type="region of interest" description="Disordered" evidence="1">
    <location>
        <begin position="1"/>
        <end position="22"/>
    </location>
</feature>
<comment type="caution">
    <text evidence="2">The sequence shown here is derived from an EMBL/GenBank/DDBJ whole genome shotgun (WGS) entry which is preliminary data.</text>
</comment>
<sequence>MSNTFPPLPPVPPRPPTSQLPPRRFRRGLVIGVVALGLAGAGGAAVWAADATGSATPSASASASASPHPGKHLGKPGAGQVGAETLHGQMTVKKPDGTIQTIFVQRGTVTDVSDTKVTVKSDDGFTQTYVLNTSTKFFGQNQPRGAPIKPGDVAKGDTILVRAEQSGSDFVAEQVKKGPFTRMMHQAPGQHREKGQPGSPSSKPAPPGSTKPSTQASPSSTS</sequence>
<name>A0ABU5T5B6_9MICC</name>
<accession>A0ABU5T5B6</accession>
<evidence type="ECO:0000313" key="2">
    <source>
        <dbReference type="EMBL" id="MEA5454676.1"/>
    </source>
</evidence>
<gene>
    <name evidence="2" type="ORF">SPF06_08085</name>
</gene>
<feature type="compositionally biased region" description="Low complexity" evidence="1">
    <location>
        <begin position="54"/>
        <end position="67"/>
    </location>
</feature>
<feature type="region of interest" description="Disordered" evidence="1">
    <location>
        <begin position="181"/>
        <end position="222"/>
    </location>
</feature>
<feature type="region of interest" description="Disordered" evidence="1">
    <location>
        <begin position="54"/>
        <end position="82"/>
    </location>
</feature>
<feature type="compositionally biased region" description="Pro residues" evidence="1">
    <location>
        <begin position="1"/>
        <end position="19"/>
    </location>
</feature>
<dbReference type="Proteomes" id="UP001304769">
    <property type="component" value="Unassembled WGS sequence"/>
</dbReference>
<proteinExistence type="predicted"/>
<protein>
    <recommendedName>
        <fullName evidence="4">DUF5666 domain-containing protein</fullName>
    </recommendedName>
</protein>
<dbReference type="EMBL" id="JAYGGQ010000004">
    <property type="protein sequence ID" value="MEA5454676.1"/>
    <property type="molecule type" value="Genomic_DNA"/>
</dbReference>
<evidence type="ECO:0008006" key="4">
    <source>
        <dbReference type="Google" id="ProtNLM"/>
    </source>
</evidence>
<evidence type="ECO:0000256" key="1">
    <source>
        <dbReference type="SAM" id="MobiDB-lite"/>
    </source>
</evidence>
<evidence type="ECO:0000313" key="3">
    <source>
        <dbReference type="Proteomes" id="UP001304769"/>
    </source>
</evidence>